<dbReference type="GeneID" id="47723159"/>
<dbReference type="CDD" id="cd00565">
    <property type="entry name" value="Ubl_ThiS"/>
    <property type="match status" value="1"/>
</dbReference>
<reference evidence="1 2" key="1">
    <citation type="submission" date="2016-11" db="EMBL/GenBank/DDBJ databases">
        <authorList>
            <person name="Jaros S."/>
            <person name="Januszkiewicz K."/>
            <person name="Wedrychowicz H."/>
        </authorList>
    </citation>
    <scope>NUCLEOTIDE SEQUENCE [LARGE SCALE GENOMIC DNA]</scope>
    <source>
        <strain evidence="1">NCIMB 2154T</strain>
    </source>
</reference>
<dbReference type="SUPFAM" id="SSF54285">
    <property type="entry name" value="MoaD/ThiS"/>
    <property type="match status" value="1"/>
</dbReference>
<dbReference type="OrthoDB" id="1525151at2"/>
<dbReference type="InterPro" id="IPR003749">
    <property type="entry name" value="ThiS/MoaD-like"/>
</dbReference>
<dbReference type="PANTHER" id="PTHR34472:SF1">
    <property type="entry name" value="SULFUR CARRIER PROTEIN THIS"/>
    <property type="match status" value="1"/>
</dbReference>
<dbReference type="AlphaFoldDB" id="A0A2H1E9I5"/>
<evidence type="ECO:0000313" key="1">
    <source>
        <dbReference type="EMBL" id="SFZ82565.1"/>
    </source>
</evidence>
<dbReference type="Gene3D" id="3.10.20.30">
    <property type="match status" value="1"/>
</dbReference>
<dbReference type="InterPro" id="IPR012675">
    <property type="entry name" value="Beta-grasp_dom_sf"/>
</dbReference>
<name>A0A2H1E9I5_9FLAO</name>
<sequence length="67" mass="7421">MITIKVNQKEYQISENLTLETFVKDLKIESSGIAIAVNNVIITKTNWSLQLLQSNDDILIISATQGG</sequence>
<dbReference type="Pfam" id="PF02597">
    <property type="entry name" value="ThiS"/>
    <property type="match status" value="1"/>
</dbReference>
<proteinExistence type="predicted"/>
<gene>
    <name evidence="1" type="primary">thiS</name>
    <name evidence="1" type="ORF">MARIT_1648</name>
</gene>
<keyword evidence="2" id="KW-1185">Reference proteome</keyword>
<dbReference type="STRING" id="1349785.GCA_000509405_02176"/>
<dbReference type="InterPro" id="IPR010035">
    <property type="entry name" value="Thi_S"/>
</dbReference>
<dbReference type="RefSeq" id="WP_100211217.1">
    <property type="nucleotide sequence ID" value="NZ_CP138495.1"/>
</dbReference>
<accession>A0A2H1E9I5</accession>
<dbReference type="PANTHER" id="PTHR34472">
    <property type="entry name" value="SULFUR CARRIER PROTEIN THIS"/>
    <property type="match status" value="1"/>
</dbReference>
<dbReference type="InterPro" id="IPR016155">
    <property type="entry name" value="Mopterin_synth/thiamin_S_b"/>
</dbReference>
<dbReference type="Proteomes" id="UP000231564">
    <property type="component" value="Chromosome MARIT"/>
</dbReference>
<dbReference type="NCBIfam" id="TIGR01683">
    <property type="entry name" value="thiS"/>
    <property type="match status" value="1"/>
</dbReference>
<dbReference type="KEGG" id="tmar:MARIT_1648"/>
<evidence type="ECO:0000313" key="2">
    <source>
        <dbReference type="Proteomes" id="UP000231564"/>
    </source>
</evidence>
<protein>
    <submittedName>
        <fullName evidence="1">Thiamine biosynthesis protein ThiS</fullName>
    </submittedName>
</protein>
<organism evidence="1 2">
    <name type="scientific">Tenacibaculum maritimum NCIMB 2154</name>
    <dbReference type="NCBI Taxonomy" id="1349785"/>
    <lineage>
        <taxon>Bacteria</taxon>
        <taxon>Pseudomonadati</taxon>
        <taxon>Bacteroidota</taxon>
        <taxon>Flavobacteriia</taxon>
        <taxon>Flavobacteriales</taxon>
        <taxon>Flavobacteriaceae</taxon>
        <taxon>Tenacibaculum</taxon>
    </lineage>
</organism>
<dbReference type="EMBL" id="LT634361">
    <property type="protein sequence ID" value="SFZ82565.1"/>
    <property type="molecule type" value="Genomic_DNA"/>
</dbReference>